<dbReference type="InterPro" id="IPR001466">
    <property type="entry name" value="Beta-lactam-related"/>
</dbReference>
<dbReference type="Pfam" id="PF00144">
    <property type="entry name" value="Beta-lactamase"/>
    <property type="match status" value="1"/>
</dbReference>
<dbReference type="SUPFAM" id="SSF56601">
    <property type="entry name" value="beta-lactamase/transpeptidase-like"/>
    <property type="match status" value="1"/>
</dbReference>
<keyword evidence="5" id="KW-1185">Reference proteome</keyword>
<dbReference type="InterPro" id="IPR012338">
    <property type="entry name" value="Beta-lactam/transpept-like"/>
</dbReference>
<name>A0A411YD91_9ACTN</name>
<gene>
    <name evidence="4" type="ORF">ER308_06055</name>
</gene>
<reference evidence="4 5" key="1">
    <citation type="submission" date="2019-01" db="EMBL/GenBank/DDBJ databases">
        <title>Egibacter rhizosphaerae EGI 80759T.</title>
        <authorList>
            <person name="Chen D.-D."/>
            <person name="Tian Y."/>
            <person name="Jiao J.-Y."/>
            <person name="Zhang X.-T."/>
            <person name="Zhang Y.-G."/>
            <person name="Zhang Y."/>
            <person name="Xiao M."/>
            <person name="Shu W.-S."/>
            <person name="Li W.-J."/>
        </authorList>
    </citation>
    <scope>NUCLEOTIDE SEQUENCE [LARGE SCALE GENOMIC DNA]</scope>
    <source>
        <strain evidence="4 5">EGI 80759</strain>
    </source>
</reference>
<proteinExistence type="predicted"/>
<feature type="region of interest" description="Disordered" evidence="2">
    <location>
        <begin position="199"/>
        <end position="223"/>
    </location>
</feature>
<sequence>MHAPRADQPNTELAHGIRGLLERHVGHHDGALSPGAVVLVVRDGATAAAHAAGLTRGSDDASARAVTPATRYDVASITKVMATTALLMHLHDTGDLPFGTPLGDLLPEFGGPGKEEVTLAALLAHEAGLAPWEPVYVHATERDAALAWVARRGLIAPPGQRHSYSDLGFMLLGGALERWSRQRLDRLTERTIHEPLGLTATGFRPATPDDPRRPDPAPDIAATAPGDLHERRMIETGDPYPVDADPGAFGGWRTHTLCGEVADGNAFHAFGGVAGHAGVFTTAADLARFASAVLDGVQGRDNPLASPPTVRRFLQPTGWPRQALGWWVDPAGAATGGRLIGHSGFTGARFGIVPDRETVLVLLANRQQLGPPAPDITPLWRELTALVTV</sequence>
<feature type="compositionally biased region" description="Basic and acidic residues" evidence="2">
    <location>
        <begin position="207"/>
        <end position="216"/>
    </location>
</feature>
<accession>A0A411YD91</accession>
<dbReference type="GO" id="GO:0016787">
    <property type="term" value="F:hydrolase activity"/>
    <property type="evidence" value="ECO:0007669"/>
    <property type="project" value="UniProtKB-KW"/>
</dbReference>
<dbReference type="PANTHER" id="PTHR43283">
    <property type="entry name" value="BETA-LACTAMASE-RELATED"/>
    <property type="match status" value="1"/>
</dbReference>
<evidence type="ECO:0000313" key="4">
    <source>
        <dbReference type="EMBL" id="QBI19146.1"/>
    </source>
</evidence>
<dbReference type="InterPro" id="IPR050789">
    <property type="entry name" value="Diverse_Enzym_Activities"/>
</dbReference>
<evidence type="ECO:0000256" key="2">
    <source>
        <dbReference type="SAM" id="MobiDB-lite"/>
    </source>
</evidence>
<dbReference type="Proteomes" id="UP000291469">
    <property type="component" value="Chromosome"/>
</dbReference>
<evidence type="ECO:0000259" key="3">
    <source>
        <dbReference type="Pfam" id="PF00144"/>
    </source>
</evidence>
<dbReference type="RefSeq" id="WP_131154143.1">
    <property type="nucleotide sequence ID" value="NZ_CP036402.1"/>
</dbReference>
<feature type="domain" description="Beta-lactamase-related" evidence="3">
    <location>
        <begin position="33"/>
        <end position="382"/>
    </location>
</feature>
<dbReference type="EMBL" id="CP036402">
    <property type="protein sequence ID" value="QBI19146.1"/>
    <property type="molecule type" value="Genomic_DNA"/>
</dbReference>
<dbReference type="Gene3D" id="3.40.710.10">
    <property type="entry name" value="DD-peptidase/beta-lactamase superfamily"/>
    <property type="match status" value="1"/>
</dbReference>
<evidence type="ECO:0000256" key="1">
    <source>
        <dbReference type="ARBA" id="ARBA00022801"/>
    </source>
</evidence>
<protein>
    <submittedName>
        <fullName evidence="4">Class A beta-lactamase-related serine hydrolase</fullName>
    </submittedName>
</protein>
<dbReference type="AlphaFoldDB" id="A0A411YD91"/>
<keyword evidence="1 4" id="KW-0378">Hydrolase</keyword>
<dbReference type="OrthoDB" id="9809635at2"/>
<organism evidence="4 5">
    <name type="scientific">Egibacter rhizosphaerae</name>
    <dbReference type="NCBI Taxonomy" id="1670831"/>
    <lineage>
        <taxon>Bacteria</taxon>
        <taxon>Bacillati</taxon>
        <taxon>Actinomycetota</taxon>
        <taxon>Nitriliruptoria</taxon>
        <taxon>Egibacterales</taxon>
        <taxon>Egibacteraceae</taxon>
        <taxon>Egibacter</taxon>
    </lineage>
</organism>
<dbReference type="PANTHER" id="PTHR43283:SF11">
    <property type="entry name" value="BETA-LACTAMASE-RELATED DOMAIN-CONTAINING PROTEIN"/>
    <property type="match status" value="1"/>
</dbReference>
<dbReference type="KEGG" id="erz:ER308_06055"/>
<evidence type="ECO:0000313" key="5">
    <source>
        <dbReference type="Proteomes" id="UP000291469"/>
    </source>
</evidence>